<feature type="compositionally biased region" description="Low complexity" evidence="1">
    <location>
        <begin position="255"/>
        <end position="264"/>
    </location>
</feature>
<organism evidence="3 4">
    <name type="scientific">Syncephalis pseudoplumigaleata</name>
    <dbReference type="NCBI Taxonomy" id="1712513"/>
    <lineage>
        <taxon>Eukaryota</taxon>
        <taxon>Fungi</taxon>
        <taxon>Fungi incertae sedis</taxon>
        <taxon>Zoopagomycota</taxon>
        <taxon>Zoopagomycotina</taxon>
        <taxon>Zoopagomycetes</taxon>
        <taxon>Zoopagales</taxon>
        <taxon>Piptocephalidaceae</taxon>
        <taxon>Syncephalis</taxon>
    </lineage>
</organism>
<dbReference type="PROSITE" id="PS50053">
    <property type="entry name" value="UBIQUITIN_2"/>
    <property type="match status" value="1"/>
</dbReference>
<name>A0A4P9Z105_9FUNG</name>
<proteinExistence type="predicted"/>
<gene>
    <name evidence="3" type="ORF">SYNPS1DRAFT_28198</name>
</gene>
<feature type="region of interest" description="Disordered" evidence="1">
    <location>
        <begin position="160"/>
        <end position="179"/>
    </location>
</feature>
<dbReference type="Gene3D" id="3.10.20.90">
    <property type="entry name" value="Phosphatidylinositol 3-kinase Catalytic Subunit, Chain A, domain 1"/>
    <property type="match status" value="1"/>
</dbReference>
<evidence type="ECO:0000313" key="3">
    <source>
        <dbReference type="EMBL" id="RKP26094.1"/>
    </source>
</evidence>
<dbReference type="InterPro" id="IPR040015">
    <property type="entry name" value="UBL3-like"/>
</dbReference>
<feature type="compositionally biased region" description="Basic and acidic residues" evidence="1">
    <location>
        <begin position="592"/>
        <end position="603"/>
    </location>
</feature>
<dbReference type="SUPFAM" id="SSF54236">
    <property type="entry name" value="Ubiquitin-like"/>
    <property type="match status" value="1"/>
</dbReference>
<feature type="compositionally biased region" description="Basic residues" evidence="1">
    <location>
        <begin position="552"/>
        <end position="564"/>
    </location>
</feature>
<evidence type="ECO:0000256" key="1">
    <source>
        <dbReference type="SAM" id="MobiDB-lite"/>
    </source>
</evidence>
<accession>A0A4P9Z105</accession>
<dbReference type="PANTHER" id="PTHR13169">
    <property type="entry name" value="UBIQUITIN-LIKE PROTEIN 3 HCG-1 PROTEIN"/>
    <property type="match status" value="1"/>
</dbReference>
<evidence type="ECO:0000313" key="4">
    <source>
        <dbReference type="Proteomes" id="UP000278143"/>
    </source>
</evidence>
<feature type="region of interest" description="Disordered" evidence="1">
    <location>
        <begin position="469"/>
        <end position="603"/>
    </location>
</feature>
<dbReference type="InterPro" id="IPR000626">
    <property type="entry name" value="Ubiquitin-like_dom"/>
</dbReference>
<protein>
    <recommendedName>
        <fullName evidence="2">Ubiquitin-like domain-containing protein</fullName>
    </recommendedName>
</protein>
<sequence>MSDRASAQDTVTPTSTIVDGGHHSMPSSAFPKDKDGYEETGPASTDAQVALTCLLINGERHTFYFAPGTSIQQIKRHIHGHWPKEWTESCPDNTDSLKILYQGRFLEDQQTLAGWPAMLMPPETSALDNKITTHRPYIVHLTIRRPAPSTADREAAIPLNDEPIASMDANQPPLPRAQTHYRHRSYSSLDHAYPAPQPPPAHASTTASWSAQPSTDWWSEHAATEATPSASASHHRRHSDSRAYRSQPAPPSAYPPSSSAASSSTAEEGSDGGEWTEGRSRTARAADQAKAQRIAPPVLRSITAGQSRRMSQDALPSTVVGYAAMHPMAESTFPIVERQAEPFRGFELVFVDPLDVVPPEQIDKYMRLPYPGHDECLVRYFEDNKFSMVKMKDLVPFTLDAEPYLHFSRNFPEFLEDSGVRRALRYMRTGILPRRFPWKGWRDMASGEHKLLGYGDTYRTARLAHVDDVDGDVMGGSERTEDGDQLMMDGEGGDGTRGTASTAASSTASMHSRRSMLSTNARAAAAADAGSSGHLAEKEPSTTAHHPQPAARRGRGYHRGGYARRRVEHDDHTPEKRRPYQRPPTRPPDAWDYIRSDEQGQPRAADEREALYQSGFERLSELQAEYRQLKRVTRELAKELVGRHENGGAITRARRRKLAL</sequence>
<dbReference type="InterPro" id="IPR029071">
    <property type="entry name" value="Ubiquitin-like_domsf"/>
</dbReference>
<dbReference type="Pfam" id="PF13881">
    <property type="entry name" value="Rad60-SLD_2"/>
    <property type="match status" value="1"/>
</dbReference>
<feature type="compositionally biased region" description="Low complexity" evidence="1">
    <location>
        <begin position="202"/>
        <end position="212"/>
    </location>
</feature>
<dbReference type="AlphaFoldDB" id="A0A4P9Z105"/>
<dbReference type="PANTHER" id="PTHR13169:SF0">
    <property type="entry name" value="UBIQUITIN-LIKE PROTEIN 3"/>
    <property type="match status" value="1"/>
</dbReference>
<feature type="region of interest" description="Disordered" evidence="1">
    <location>
        <begin position="189"/>
        <end position="296"/>
    </location>
</feature>
<feature type="compositionally biased region" description="Low complexity" evidence="1">
    <location>
        <begin position="497"/>
        <end position="509"/>
    </location>
</feature>
<dbReference type="EMBL" id="KZ989517">
    <property type="protein sequence ID" value="RKP26094.1"/>
    <property type="molecule type" value="Genomic_DNA"/>
</dbReference>
<dbReference type="InterPro" id="IPR039540">
    <property type="entry name" value="UBL3-like_ubiquitin_dom"/>
</dbReference>
<dbReference type="OrthoDB" id="641149at2759"/>
<dbReference type="CDD" id="cd05162">
    <property type="entry name" value="PWWP"/>
    <property type="match status" value="1"/>
</dbReference>
<dbReference type="Gene3D" id="2.30.30.140">
    <property type="match status" value="1"/>
</dbReference>
<keyword evidence="4" id="KW-1185">Reference proteome</keyword>
<feature type="domain" description="Ubiquitin-like" evidence="2">
    <location>
        <begin position="49"/>
        <end position="113"/>
    </location>
</feature>
<feature type="compositionally biased region" description="Polar residues" evidence="1">
    <location>
        <begin position="1"/>
        <end position="17"/>
    </location>
</feature>
<reference evidence="4" key="1">
    <citation type="journal article" date="2018" name="Nat. Microbiol.">
        <title>Leveraging single-cell genomics to expand the fungal tree of life.</title>
        <authorList>
            <person name="Ahrendt S.R."/>
            <person name="Quandt C.A."/>
            <person name="Ciobanu D."/>
            <person name="Clum A."/>
            <person name="Salamov A."/>
            <person name="Andreopoulos B."/>
            <person name="Cheng J.F."/>
            <person name="Woyke T."/>
            <person name="Pelin A."/>
            <person name="Henrissat B."/>
            <person name="Reynolds N.K."/>
            <person name="Benny G.L."/>
            <person name="Smith M.E."/>
            <person name="James T.Y."/>
            <person name="Grigoriev I.V."/>
        </authorList>
    </citation>
    <scope>NUCLEOTIDE SEQUENCE [LARGE SCALE GENOMIC DNA]</scope>
    <source>
        <strain evidence="4">Benny S71-1</strain>
    </source>
</reference>
<evidence type="ECO:0000259" key="2">
    <source>
        <dbReference type="PROSITE" id="PS50053"/>
    </source>
</evidence>
<dbReference type="Proteomes" id="UP000278143">
    <property type="component" value="Unassembled WGS sequence"/>
</dbReference>
<feature type="region of interest" description="Disordered" evidence="1">
    <location>
        <begin position="1"/>
        <end position="43"/>
    </location>
</feature>
<feature type="compositionally biased region" description="Basic and acidic residues" evidence="1">
    <location>
        <begin position="565"/>
        <end position="578"/>
    </location>
</feature>